<dbReference type="Proteomes" id="UP000663828">
    <property type="component" value="Unassembled WGS sequence"/>
</dbReference>
<gene>
    <name evidence="1" type="ORF">EDS130_LOCUS43204</name>
    <name evidence="2" type="ORF">XAT740_LOCUS47987</name>
</gene>
<proteinExistence type="predicted"/>
<accession>A0A815U2Z3</accession>
<evidence type="ECO:0000313" key="4">
    <source>
        <dbReference type="Proteomes" id="UP000663852"/>
    </source>
</evidence>
<organism evidence="1 4">
    <name type="scientific">Adineta ricciae</name>
    <name type="common">Rotifer</name>
    <dbReference type="NCBI Taxonomy" id="249248"/>
    <lineage>
        <taxon>Eukaryota</taxon>
        <taxon>Metazoa</taxon>
        <taxon>Spiralia</taxon>
        <taxon>Gnathifera</taxon>
        <taxon>Rotifera</taxon>
        <taxon>Eurotatoria</taxon>
        <taxon>Bdelloidea</taxon>
        <taxon>Adinetida</taxon>
        <taxon>Adinetidae</taxon>
        <taxon>Adineta</taxon>
    </lineage>
</organism>
<sequence>MSKTYISANYSIIKSNILKLLQSGKDLDTHSNDRDIMILIERLLVSPASGTAKSIWPYLEELLKTLLKAFLCVSKPVISSLCKTYEFVGKEFLKYIIQVWGCIIFWFEKINAQFRFWFGKIELQLEPSLEIFVVNPGVN</sequence>
<dbReference type="EMBL" id="CAJNOJ010000689">
    <property type="protein sequence ID" value="CAF1510310.1"/>
    <property type="molecule type" value="Genomic_DNA"/>
</dbReference>
<dbReference type="Proteomes" id="UP000663852">
    <property type="component" value="Unassembled WGS sequence"/>
</dbReference>
<evidence type="ECO:0000313" key="2">
    <source>
        <dbReference type="EMBL" id="CAF1603526.1"/>
    </source>
</evidence>
<dbReference type="EMBL" id="CAJNOR010006786">
    <property type="protein sequence ID" value="CAF1603526.1"/>
    <property type="molecule type" value="Genomic_DNA"/>
</dbReference>
<evidence type="ECO:0000313" key="3">
    <source>
        <dbReference type="Proteomes" id="UP000663828"/>
    </source>
</evidence>
<evidence type="ECO:0000313" key="1">
    <source>
        <dbReference type="EMBL" id="CAF1510310.1"/>
    </source>
</evidence>
<keyword evidence="3" id="KW-1185">Reference proteome</keyword>
<comment type="caution">
    <text evidence="1">The sequence shown here is derived from an EMBL/GenBank/DDBJ whole genome shotgun (WGS) entry which is preliminary data.</text>
</comment>
<protein>
    <submittedName>
        <fullName evidence="1">Uncharacterized protein</fullName>
    </submittedName>
</protein>
<dbReference type="AlphaFoldDB" id="A0A815U2Z3"/>
<name>A0A815U2Z3_ADIRI</name>
<reference evidence="1" key="1">
    <citation type="submission" date="2021-02" db="EMBL/GenBank/DDBJ databases">
        <authorList>
            <person name="Nowell W R."/>
        </authorList>
    </citation>
    <scope>NUCLEOTIDE SEQUENCE</scope>
</reference>